<feature type="chain" id="PRO_5002062394" evidence="1">
    <location>
        <begin position="24"/>
        <end position="54"/>
    </location>
</feature>
<evidence type="ECO:0000256" key="1">
    <source>
        <dbReference type="SAM" id="SignalP"/>
    </source>
</evidence>
<keyword evidence="1" id="KW-0732">Signal</keyword>
<feature type="signal peptide" evidence="1">
    <location>
        <begin position="1"/>
        <end position="23"/>
    </location>
</feature>
<name>A0A0A9G0J0_ARUDO</name>
<dbReference type="AlphaFoldDB" id="A0A0A9G0J0"/>
<protein>
    <submittedName>
        <fullName evidence="2">Uncharacterized protein</fullName>
    </submittedName>
</protein>
<evidence type="ECO:0000313" key="2">
    <source>
        <dbReference type="EMBL" id="JAE14113.1"/>
    </source>
</evidence>
<dbReference type="EMBL" id="GBRH01183783">
    <property type="protein sequence ID" value="JAE14113.1"/>
    <property type="molecule type" value="Transcribed_RNA"/>
</dbReference>
<accession>A0A0A9G0J0</accession>
<organism evidence="2">
    <name type="scientific">Arundo donax</name>
    <name type="common">Giant reed</name>
    <name type="synonym">Donax arundinaceus</name>
    <dbReference type="NCBI Taxonomy" id="35708"/>
    <lineage>
        <taxon>Eukaryota</taxon>
        <taxon>Viridiplantae</taxon>
        <taxon>Streptophyta</taxon>
        <taxon>Embryophyta</taxon>
        <taxon>Tracheophyta</taxon>
        <taxon>Spermatophyta</taxon>
        <taxon>Magnoliopsida</taxon>
        <taxon>Liliopsida</taxon>
        <taxon>Poales</taxon>
        <taxon>Poaceae</taxon>
        <taxon>PACMAD clade</taxon>
        <taxon>Arundinoideae</taxon>
        <taxon>Arundineae</taxon>
        <taxon>Arundo</taxon>
    </lineage>
</organism>
<reference evidence="2" key="2">
    <citation type="journal article" date="2015" name="Data Brief">
        <title>Shoot transcriptome of the giant reed, Arundo donax.</title>
        <authorList>
            <person name="Barrero R.A."/>
            <person name="Guerrero F.D."/>
            <person name="Moolhuijzen P."/>
            <person name="Goolsby J.A."/>
            <person name="Tidwell J."/>
            <person name="Bellgard S.E."/>
            <person name="Bellgard M.I."/>
        </authorList>
    </citation>
    <scope>NUCLEOTIDE SEQUENCE</scope>
    <source>
        <tissue evidence="2">Shoot tissue taken approximately 20 cm above the soil surface</tissue>
    </source>
</reference>
<proteinExistence type="predicted"/>
<reference evidence="2" key="1">
    <citation type="submission" date="2014-09" db="EMBL/GenBank/DDBJ databases">
        <authorList>
            <person name="Magalhaes I.L.F."/>
            <person name="Oliveira U."/>
            <person name="Santos F.R."/>
            <person name="Vidigal T.H.D.A."/>
            <person name="Brescovit A.D."/>
            <person name="Santos A.J."/>
        </authorList>
    </citation>
    <scope>NUCLEOTIDE SEQUENCE</scope>
    <source>
        <tissue evidence="2">Shoot tissue taken approximately 20 cm above the soil surface</tissue>
    </source>
</reference>
<sequence length="54" mass="6269">MVFFTELLIKYLMVTFHWSIVDASTMTLSSPLWTQSETPHLTQRTTVYLLSCIS</sequence>